<feature type="region of interest" description="Disordered" evidence="1">
    <location>
        <begin position="56"/>
        <end position="86"/>
    </location>
</feature>
<evidence type="ECO:0000256" key="1">
    <source>
        <dbReference type="SAM" id="MobiDB-lite"/>
    </source>
</evidence>
<accession>A0A834I957</accession>
<dbReference type="Proteomes" id="UP000625711">
    <property type="component" value="Unassembled WGS sequence"/>
</dbReference>
<proteinExistence type="predicted"/>
<sequence length="86" mass="9758">MTFISHSIRKNEGKNPIRFAFIIKIDIPPSARIESDPFSIRRNRIDSQIVSANEKIRADDVSGLRKNARLPQTTPHPSAPHDSRNI</sequence>
<dbReference type="EMBL" id="JAACXV010014226">
    <property type="protein sequence ID" value="KAF7269442.1"/>
    <property type="molecule type" value="Genomic_DNA"/>
</dbReference>
<evidence type="ECO:0000313" key="3">
    <source>
        <dbReference type="Proteomes" id="UP000625711"/>
    </source>
</evidence>
<reference evidence="2" key="1">
    <citation type="submission" date="2020-08" db="EMBL/GenBank/DDBJ databases">
        <title>Genome sequencing and assembly of the red palm weevil Rhynchophorus ferrugineus.</title>
        <authorList>
            <person name="Dias G.B."/>
            <person name="Bergman C.M."/>
            <person name="Manee M."/>
        </authorList>
    </citation>
    <scope>NUCLEOTIDE SEQUENCE</scope>
    <source>
        <strain evidence="2">AA-2017</strain>
        <tissue evidence="2">Whole larva</tissue>
    </source>
</reference>
<evidence type="ECO:0000313" key="2">
    <source>
        <dbReference type="EMBL" id="KAF7269442.1"/>
    </source>
</evidence>
<name>A0A834I957_RHYFE</name>
<gene>
    <name evidence="2" type="ORF">GWI33_017546</name>
</gene>
<dbReference type="AlphaFoldDB" id="A0A834I957"/>
<organism evidence="2 3">
    <name type="scientific">Rhynchophorus ferrugineus</name>
    <name type="common">Red palm weevil</name>
    <name type="synonym">Curculio ferrugineus</name>
    <dbReference type="NCBI Taxonomy" id="354439"/>
    <lineage>
        <taxon>Eukaryota</taxon>
        <taxon>Metazoa</taxon>
        <taxon>Ecdysozoa</taxon>
        <taxon>Arthropoda</taxon>
        <taxon>Hexapoda</taxon>
        <taxon>Insecta</taxon>
        <taxon>Pterygota</taxon>
        <taxon>Neoptera</taxon>
        <taxon>Endopterygota</taxon>
        <taxon>Coleoptera</taxon>
        <taxon>Polyphaga</taxon>
        <taxon>Cucujiformia</taxon>
        <taxon>Curculionidae</taxon>
        <taxon>Dryophthorinae</taxon>
        <taxon>Rhynchophorus</taxon>
    </lineage>
</organism>
<keyword evidence="3" id="KW-1185">Reference proteome</keyword>
<protein>
    <submittedName>
        <fullName evidence="2">Uncharacterized protein</fullName>
    </submittedName>
</protein>
<comment type="caution">
    <text evidence="2">The sequence shown here is derived from an EMBL/GenBank/DDBJ whole genome shotgun (WGS) entry which is preliminary data.</text>
</comment>